<dbReference type="PANTHER" id="PTHR45977:SF4">
    <property type="entry name" value="RING-TYPE DOMAIN-CONTAINING PROTEIN"/>
    <property type="match status" value="1"/>
</dbReference>
<evidence type="ECO:0000256" key="10">
    <source>
        <dbReference type="ARBA" id="ARBA00022989"/>
    </source>
</evidence>
<dbReference type="GO" id="GO:0061630">
    <property type="term" value="F:ubiquitin protein ligase activity"/>
    <property type="evidence" value="ECO:0007669"/>
    <property type="project" value="UniProtKB-EC"/>
</dbReference>
<evidence type="ECO:0000256" key="5">
    <source>
        <dbReference type="ARBA" id="ARBA00022692"/>
    </source>
</evidence>
<evidence type="ECO:0000256" key="14">
    <source>
        <dbReference type="SAM" id="Phobius"/>
    </source>
</evidence>
<dbReference type="InterPro" id="IPR017907">
    <property type="entry name" value="Znf_RING_CS"/>
</dbReference>
<evidence type="ECO:0000256" key="3">
    <source>
        <dbReference type="ARBA" id="ARBA00012483"/>
    </source>
</evidence>
<evidence type="ECO:0000259" key="15">
    <source>
        <dbReference type="PROSITE" id="PS50089"/>
    </source>
</evidence>
<dbReference type="PROSITE" id="PS00518">
    <property type="entry name" value="ZF_RING_1"/>
    <property type="match status" value="1"/>
</dbReference>
<dbReference type="Proteomes" id="UP001232148">
    <property type="component" value="Unassembled WGS sequence"/>
</dbReference>
<evidence type="ECO:0000256" key="7">
    <source>
        <dbReference type="ARBA" id="ARBA00022771"/>
    </source>
</evidence>
<sequence length="171" mass="18185">MSPTSTPDAALSGHPSYTDYEKQPGVVTAAICVAFAFLISLLLYMLGWEKIRITRQPATPPVASPDHAQHQHTAGNLAQPRNRNVSDGPEMPKPATLAGRRLGSTAEVADATTCPVCLDDFAAGTAVGRLPCGHVFCSACIDHWLSGHSFTCPMCRFNLEAGSAHAKDLQQ</sequence>
<evidence type="ECO:0000256" key="1">
    <source>
        <dbReference type="ARBA" id="ARBA00000900"/>
    </source>
</evidence>
<evidence type="ECO:0000256" key="8">
    <source>
        <dbReference type="ARBA" id="ARBA00022786"/>
    </source>
</evidence>
<evidence type="ECO:0000256" key="6">
    <source>
        <dbReference type="ARBA" id="ARBA00022723"/>
    </source>
</evidence>
<feature type="transmembrane region" description="Helical" evidence="14">
    <location>
        <begin position="25"/>
        <end position="46"/>
    </location>
</feature>
<accession>A0AAD9H756</accession>
<evidence type="ECO:0000256" key="2">
    <source>
        <dbReference type="ARBA" id="ARBA00004141"/>
    </source>
</evidence>
<comment type="subcellular location">
    <subcellularLocation>
        <location evidence="2">Membrane</location>
        <topology evidence="2">Multi-pass membrane protein</topology>
    </subcellularLocation>
</comment>
<feature type="compositionally biased region" description="Polar residues" evidence="13">
    <location>
        <begin position="71"/>
        <end position="85"/>
    </location>
</feature>
<dbReference type="InterPro" id="IPR013083">
    <property type="entry name" value="Znf_RING/FYVE/PHD"/>
</dbReference>
<evidence type="ECO:0000256" key="4">
    <source>
        <dbReference type="ARBA" id="ARBA00022679"/>
    </source>
</evidence>
<dbReference type="Gene3D" id="3.30.40.10">
    <property type="entry name" value="Zinc/RING finger domain, C3HC4 (zinc finger)"/>
    <property type="match status" value="1"/>
</dbReference>
<dbReference type="EMBL" id="MU842989">
    <property type="protein sequence ID" value="KAK2023716.1"/>
    <property type="molecule type" value="Genomic_DNA"/>
</dbReference>
<proteinExistence type="predicted"/>
<dbReference type="SMART" id="SM00184">
    <property type="entry name" value="RING"/>
    <property type="match status" value="1"/>
</dbReference>
<feature type="region of interest" description="Disordered" evidence="13">
    <location>
        <begin position="57"/>
        <end position="97"/>
    </location>
</feature>
<evidence type="ECO:0000256" key="13">
    <source>
        <dbReference type="SAM" id="MobiDB-lite"/>
    </source>
</evidence>
<evidence type="ECO:0000256" key="9">
    <source>
        <dbReference type="ARBA" id="ARBA00022833"/>
    </source>
</evidence>
<dbReference type="GO" id="GO:0016020">
    <property type="term" value="C:membrane"/>
    <property type="evidence" value="ECO:0007669"/>
    <property type="project" value="UniProtKB-SubCell"/>
</dbReference>
<dbReference type="InterPro" id="IPR001841">
    <property type="entry name" value="Znf_RING"/>
</dbReference>
<keyword evidence="11 14" id="KW-0472">Membrane</keyword>
<dbReference type="Pfam" id="PF13639">
    <property type="entry name" value="zf-RING_2"/>
    <property type="match status" value="1"/>
</dbReference>
<evidence type="ECO:0000313" key="17">
    <source>
        <dbReference type="Proteomes" id="UP001232148"/>
    </source>
</evidence>
<evidence type="ECO:0000256" key="11">
    <source>
        <dbReference type="ARBA" id="ARBA00023136"/>
    </source>
</evidence>
<gene>
    <name evidence="16" type="ORF">LX32DRAFT_644324</name>
</gene>
<protein>
    <recommendedName>
        <fullName evidence="3">RING-type E3 ubiquitin transferase</fullName>
        <ecNumber evidence="3">2.3.2.27</ecNumber>
    </recommendedName>
</protein>
<evidence type="ECO:0000256" key="12">
    <source>
        <dbReference type="PROSITE-ProRule" id="PRU00175"/>
    </source>
</evidence>
<dbReference type="EC" id="2.3.2.27" evidence="3"/>
<name>A0AAD9H756_9PEZI</name>
<comment type="caution">
    <text evidence="16">The sequence shown here is derived from an EMBL/GenBank/DDBJ whole genome shotgun (WGS) entry which is preliminary data.</text>
</comment>
<comment type="catalytic activity">
    <reaction evidence="1">
        <text>S-ubiquitinyl-[E2 ubiquitin-conjugating enzyme]-L-cysteine + [acceptor protein]-L-lysine = [E2 ubiquitin-conjugating enzyme]-L-cysteine + N(6)-ubiquitinyl-[acceptor protein]-L-lysine.</text>
        <dbReference type="EC" id="2.3.2.27"/>
    </reaction>
</comment>
<feature type="domain" description="RING-type" evidence="15">
    <location>
        <begin position="114"/>
        <end position="156"/>
    </location>
</feature>
<dbReference type="GO" id="GO:0008270">
    <property type="term" value="F:zinc ion binding"/>
    <property type="evidence" value="ECO:0007669"/>
    <property type="project" value="UniProtKB-KW"/>
</dbReference>
<keyword evidence="4" id="KW-0808">Transferase</keyword>
<keyword evidence="7 12" id="KW-0863">Zinc-finger</keyword>
<keyword evidence="8" id="KW-0833">Ubl conjugation pathway</keyword>
<keyword evidence="9" id="KW-0862">Zinc</keyword>
<reference evidence="16" key="1">
    <citation type="submission" date="2021-06" db="EMBL/GenBank/DDBJ databases">
        <title>Comparative genomics, transcriptomics and evolutionary studies reveal genomic signatures of adaptation to plant cell wall in hemibiotrophic fungi.</title>
        <authorList>
            <consortium name="DOE Joint Genome Institute"/>
            <person name="Baroncelli R."/>
            <person name="Diaz J.F."/>
            <person name="Benocci T."/>
            <person name="Peng M."/>
            <person name="Battaglia E."/>
            <person name="Haridas S."/>
            <person name="Andreopoulos W."/>
            <person name="Labutti K."/>
            <person name="Pangilinan J."/>
            <person name="Floch G.L."/>
            <person name="Makela M.R."/>
            <person name="Henrissat B."/>
            <person name="Grigoriev I.V."/>
            <person name="Crouch J.A."/>
            <person name="De Vries R.P."/>
            <person name="Sukno S.A."/>
            <person name="Thon M.R."/>
        </authorList>
    </citation>
    <scope>NUCLEOTIDE SEQUENCE</scope>
    <source>
        <strain evidence="16">MAFF235873</strain>
    </source>
</reference>
<evidence type="ECO:0000313" key="16">
    <source>
        <dbReference type="EMBL" id="KAK2023716.1"/>
    </source>
</evidence>
<keyword evidence="17" id="KW-1185">Reference proteome</keyword>
<dbReference type="PROSITE" id="PS50089">
    <property type="entry name" value="ZF_RING_2"/>
    <property type="match status" value="1"/>
</dbReference>
<dbReference type="CDD" id="cd16473">
    <property type="entry name" value="RING-H2_RNF103"/>
    <property type="match status" value="1"/>
</dbReference>
<dbReference type="PANTHER" id="PTHR45977">
    <property type="entry name" value="TARGET OF ERK KINASE MPK-1"/>
    <property type="match status" value="1"/>
</dbReference>
<dbReference type="GO" id="GO:0016567">
    <property type="term" value="P:protein ubiquitination"/>
    <property type="evidence" value="ECO:0007669"/>
    <property type="project" value="TreeGrafter"/>
</dbReference>
<dbReference type="SUPFAM" id="SSF57850">
    <property type="entry name" value="RING/U-box"/>
    <property type="match status" value="1"/>
</dbReference>
<keyword evidence="10 14" id="KW-1133">Transmembrane helix</keyword>
<keyword evidence="5 14" id="KW-0812">Transmembrane</keyword>
<organism evidence="16 17">
    <name type="scientific">Colletotrichum zoysiae</name>
    <dbReference type="NCBI Taxonomy" id="1216348"/>
    <lineage>
        <taxon>Eukaryota</taxon>
        <taxon>Fungi</taxon>
        <taxon>Dikarya</taxon>
        <taxon>Ascomycota</taxon>
        <taxon>Pezizomycotina</taxon>
        <taxon>Sordariomycetes</taxon>
        <taxon>Hypocreomycetidae</taxon>
        <taxon>Glomerellales</taxon>
        <taxon>Glomerellaceae</taxon>
        <taxon>Colletotrichum</taxon>
        <taxon>Colletotrichum graminicola species complex</taxon>
    </lineage>
</organism>
<dbReference type="AlphaFoldDB" id="A0AAD9H756"/>
<dbReference type="GO" id="GO:0006511">
    <property type="term" value="P:ubiquitin-dependent protein catabolic process"/>
    <property type="evidence" value="ECO:0007669"/>
    <property type="project" value="TreeGrafter"/>
</dbReference>
<keyword evidence="6" id="KW-0479">Metal-binding</keyword>